<reference evidence="11 12" key="1">
    <citation type="journal article" date="2013" name="Genome Announc.">
        <title>Draft Genome Sequence of Rhizobium mesoamericanum STM3625, a Nitrogen-Fixing Symbiont of Mimosa pudica Isolated in French Guiana (South America).</title>
        <authorList>
            <person name="Moulin L."/>
            <person name="Mornico D."/>
            <person name="Melkonian R."/>
            <person name="Klonowska A."/>
        </authorList>
    </citation>
    <scope>NUCLEOTIDE SEQUENCE [LARGE SCALE GENOMIC DNA]</scope>
    <source>
        <strain evidence="11 12">STM3625</strain>
    </source>
</reference>
<dbReference type="RefSeq" id="WP_007530272.1">
    <property type="nucleotide sequence ID" value="NZ_HF536772.1"/>
</dbReference>
<keyword evidence="7 10" id="KW-0067">ATP-binding</keyword>
<dbReference type="EC" id="2.7.1.12" evidence="3 10"/>
<dbReference type="Proteomes" id="UP000009319">
    <property type="component" value="Unassembled WGS sequence"/>
</dbReference>
<dbReference type="GO" id="GO:0005737">
    <property type="term" value="C:cytoplasm"/>
    <property type="evidence" value="ECO:0007669"/>
    <property type="project" value="TreeGrafter"/>
</dbReference>
<evidence type="ECO:0000256" key="4">
    <source>
        <dbReference type="ARBA" id="ARBA00022679"/>
    </source>
</evidence>
<dbReference type="NCBIfam" id="TIGR01313">
    <property type="entry name" value="therm_gnt_kin"/>
    <property type="match status" value="1"/>
</dbReference>
<evidence type="ECO:0000256" key="1">
    <source>
        <dbReference type="ARBA" id="ARBA00004761"/>
    </source>
</evidence>
<dbReference type="PANTHER" id="PTHR43442">
    <property type="entry name" value="GLUCONOKINASE-RELATED"/>
    <property type="match status" value="1"/>
</dbReference>
<dbReference type="Gene3D" id="3.40.50.300">
    <property type="entry name" value="P-loop containing nucleotide triphosphate hydrolases"/>
    <property type="match status" value="1"/>
</dbReference>
<dbReference type="EMBL" id="CANI01000006">
    <property type="protein sequence ID" value="CCM74513.1"/>
    <property type="molecule type" value="Genomic_DNA"/>
</dbReference>
<evidence type="ECO:0000313" key="11">
    <source>
        <dbReference type="EMBL" id="CCM74513.1"/>
    </source>
</evidence>
<evidence type="ECO:0000256" key="8">
    <source>
        <dbReference type="ARBA" id="ARBA00023064"/>
    </source>
</evidence>
<evidence type="ECO:0000256" key="2">
    <source>
        <dbReference type="ARBA" id="ARBA00008420"/>
    </source>
</evidence>
<dbReference type="AlphaFoldDB" id="K0PKQ7"/>
<evidence type="ECO:0000256" key="6">
    <source>
        <dbReference type="ARBA" id="ARBA00022777"/>
    </source>
</evidence>
<evidence type="ECO:0000256" key="7">
    <source>
        <dbReference type="ARBA" id="ARBA00022840"/>
    </source>
</evidence>
<dbReference type="Pfam" id="PF13671">
    <property type="entry name" value="AAA_33"/>
    <property type="match status" value="1"/>
</dbReference>
<evidence type="ECO:0000256" key="10">
    <source>
        <dbReference type="RuleBase" id="RU363066"/>
    </source>
</evidence>
<evidence type="ECO:0000256" key="3">
    <source>
        <dbReference type="ARBA" id="ARBA00012054"/>
    </source>
</evidence>
<proteinExistence type="inferred from homology"/>
<name>K0PKQ7_9HYPH</name>
<keyword evidence="12" id="KW-1185">Reference proteome</keyword>
<dbReference type="CDD" id="cd02021">
    <property type="entry name" value="GntK"/>
    <property type="match status" value="1"/>
</dbReference>
<dbReference type="PANTHER" id="PTHR43442:SF3">
    <property type="entry name" value="GLUCONOKINASE-RELATED"/>
    <property type="match status" value="1"/>
</dbReference>
<evidence type="ECO:0000313" key="12">
    <source>
        <dbReference type="Proteomes" id="UP000009319"/>
    </source>
</evidence>
<comment type="pathway">
    <text evidence="1">Carbohydrate acid metabolism.</text>
</comment>
<comment type="catalytic activity">
    <reaction evidence="9 10">
        <text>D-gluconate + ATP = 6-phospho-D-gluconate + ADP + H(+)</text>
        <dbReference type="Rhea" id="RHEA:19433"/>
        <dbReference type="ChEBI" id="CHEBI:15378"/>
        <dbReference type="ChEBI" id="CHEBI:18391"/>
        <dbReference type="ChEBI" id="CHEBI:30616"/>
        <dbReference type="ChEBI" id="CHEBI:58759"/>
        <dbReference type="ChEBI" id="CHEBI:456216"/>
        <dbReference type="EC" id="2.7.1.12"/>
    </reaction>
</comment>
<dbReference type="eggNOG" id="COG3265">
    <property type="taxonomic scope" value="Bacteria"/>
</dbReference>
<protein>
    <recommendedName>
        <fullName evidence="3 10">Gluconokinase</fullName>
        <ecNumber evidence="3 10">2.7.1.12</ecNumber>
    </recommendedName>
</protein>
<gene>
    <name evidence="11" type="primary">idnK</name>
    <name evidence="11" type="ORF">BN77_1645</name>
</gene>
<keyword evidence="6 10" id="KW-0418">Kinase</keyword>
<dbReference type="SUPFAM" id="SSF52540">
    <property type="entry name" value="P-loop containing nucleoside triphosphate hydrolases"/>
    <property type="match status" value="1"/>
</dbReference>
<comment type="similarity">
    <text evidence="2 10">Belongs to the gluconokinase GntK/GntV family.</text>
</comment>
<evidence type="ECO:0000256" key="9">
    <source>
        <dbReference type="ARBA" id="ARBA00048090"/>
    </source>
</evidence>
<dbReference type="GO" id="GO:0005524">
    <property type="term" value="F:ATP binding"/>
    <property type="evidence" value="ECO:0007669"/>
    <property type="project" value="UniProtKB-KW"/>
</dbReference>
<dbReference type="GO" id="GO:0019521">
    <property type="term" value="P:D-gluconate metabolic process"/>
    <property type="evidence" value="ECO:0007669"/>
    <property type="project" value="UniProtKB-KW"/>
</dbReference>
<accession>K0PKQ7</accession>
<keyword evidence="4 10" id="KW-0808">Transferase</keyword>
<organism evidence="11 12">
    <name type="scientific">Rhizobium mesoamericanum STM3625</name>
    <dbReference type="NCBI Taxonomy" id="1211777"/>
    <lineage>
        <taxon>Bacteria</taxon>
        <taxon>Pseudomonadati</taxon>
        <taxon>Pseudomonadota</taxon>
        <taxon>Alphaproteobacteria</taxon>
        <taxon>Hyphomicrobiales</taxon>
        <taxon>Rhizobiaceae</taxon>
        <taxon>Rhizobium/Agrobacterium group</taxon>
        <taxon>Rhizobium</taxon>
    </lineage>
</organism>
<sequence>MPETNATPYAIIVMGVSGCGKSSVGRKISDALGMQFVEGDQLHPALNVEKMSNGVPLTDDDRMPWLDLIGETMQASLDRGQDVIVSCSALKRAYRDRLRKAVHGKLFFVYLSGSKELLTQRMGERKGHFMPLSLLESQLATLEVPTGEPGVVTVDIDNTIEEISKKALRDLKSLGVA</sequence>
<dbReference type="InterPro" id="IPR027417">
    <property type="entry name" value="P-loop_NTPase"/>
</dbReference>
<dbReference type="FunFam" id="3.40.50.300:FF:000522">
    <property type="entry name" value="Gluconokinase"/>
    <property type="match status" value="1"/>
</dbReference>
<dbReference type="STRING" id="1211777.BN77_1645"/>
<dbReference type="HOGENOM" id="CLU_077168_4_0_5"/>
<evidence type="ECO:0000256" key="5">
    <source>
        <dbReference type="ARBA" id="ARBA00022741"/>
    </source>
</evidence>
<comment type="caution">
    <text evidence="11">The sequence shown here is derived from an EMBL/GenBank/DDBJ whole genome shotgun (WGS) entry which is preliminary data.</text>
</comment>
<keyword evidence="5 10" id="KW-0547">Nucleotide-binding</keyword>
<dbReference type="InterPro" id="IPR006001">
    <property type="entry name" value="Therm_gnt_kin"/>
</dbReference>
<keyword evidence="8" id="KW-0311">Gluconate utilization</keyword>
<dbReference type="GO" id="GO:0046316">
    <property type="term" value="F:gluconokinase activity"/>
    <property type="evidence" value="ECO:0007669"/>
    <property type="project" value="UniProtKB-EC"/>
</dbReference>